<dbReference type="Gene3D" id="3.40.50.300">
    <property type="entry name" value="P-loop containing nucleotide triphosphate hydrolases"/>
    <property type="match status" value="1"/>
</dbReference>
<keyword evidence="4" id="KW-0067">ATP-binding</keyword>
<dbReference type="EMBL" id="JACBAF010001762">
    <property type="protein sequence ID" value="KAF7173438.1"/>
    <property type="molecule type" value="Genomic_DNA"/>
</dbReference>
<dbReference type="GO" id="GO:0033063">
    <property type="term" value="C:Rad51B-Rad51C-Rad51D-XRCC2 complex"/>
    <property type="evidence" value="ECO:0007669"/>
    <property type="project" value="TreeGrafter"/>
</dbReference>
<proteinExistence type="predicted"/>
<dbReference type="InterPro" id="IPR027417">
    <property type="entry name" value="P-loop_NTPase"/>
</dbReference>
<dbReference type="GO" id="GO:0007131">
    <property type="term" value="P:reciprocal meiotic recombination"/>
    <property type="evidence" value="ECO:0007669"/>
    <property type="project" value="TreeGrafter"/>
</dbReference>
<feature type="region of interest" description="Disordered" evidence="7">
    <location>
        <begin position="331"/>
        <end position="399"/>
    </location>
</feature>
<keyword evidence="5" id="KW-0234">DNA repair</keyword>
<dbReference type="PANTHER" id="PTHR46239">
    <property type="entry name" value="DNA REPAIR PROTEIN RAD51 HOMOLOG 3 RAD51C"/>
    <property type="match status" value="1"/>
</dbReference>
<dbReference type="OrthoDB" id="5957327at2759"/>
<dbReference type="InterPro" id="IPR052093">
    <property type="entry name" value="HR_Repair_Mediator"/>
</dbReference>
<keyword evidence="11" id="KW-1185">Reference proteome</keyword>
<evidence type="ECO:0000259" key="8">
    <source>
        <dbReference type="PROSITE" id="PS50162"/>
    </source>
</evidence>
<keyword evidence="3" id="KW-0227">DNA damage</keyword>
<evidence type="ECO:0000256" key="4">
    <source>
        <dbReference type="ARBA" id="ARBA00022840"/>
    </source>
</evidence>
<feature type="compositionally biased region" description="Polar residues" evidence="7">
    <location>
        <begin position="331"/>
        <end position="343"/>
    </location>
</feature>
<organism evidence="9 11">
    <name type="scientific">Aspergillus hiratsukae</name>
    <dbReference type="NCBI Taxonomy" id="1194566"/>
    <lineage>
        <taxon>Eukaryota</taxon>
        <taxon>Fungi</taxon>
        <taxon>Dikarya</taxon>
        <taxon>Ascomycota</taxon>
        <taxon>Pezizomycotina</taxon>
        <taxon>Eurotiomycetes</taxon>
        <taxon>Eurotiomycetidae</taxon>
        <taxon>Eurotiales</taxon>
        <taxon>Aspergillaceae</taxon>
        <taxon>Aspergillus</taxon>
        <taxon>Aspergillus subgen. Fumigati</taxon>
    </lineage>
</organism>
<accession>A0A8H6UIR9</accession>
<dbReference type="GO" id="GO:0005524">
    <property type="term" value="F:ATP binding"/>
    <property type="evidence" value="ECO:0007669"/>
    <property type="project" value="UniProtKB-KW"/>
</dbReference>
<dbReference type="GO" id="GO:0000707">
    <property type="term" value="P:meiotic DNA recombinase assembly"/>
    <property type="evidence" value="ECO:0007669"/>
    <property type="project" value="TreeGrafter"/>
</dbReference>
<dbReference type="GO" id="GO:0000400">
    <property type="term" value="F:four-way junction DNA binding"/>
    <property type="evidence" value="ECO:0007669"/>
    <property type="project" value="TreeGrafter"/>
</dbReference>
<dbReference type="GO" id="GO:0033065">
    <property type="term" value="C:Rad51C-XRCC3 complex"/>
    <property type="evidence" value="ECO:0007669"/>
    <property type="project" value="TreeGrafter"/>
</dbReference>
<evidence type="ECO:0000313" key="10">
    <source>
        <dbReference type="EMBL" id="KAF7173438.1"/>
    </source>
</evidence>
<sequence length="399" mass="42983">MSTQDILGLSSQDAGRVISFPASQYLHASTASPVPGAISTGLPRLDQAISPISPDESSQSSSDATLRGIPCGHVTEVFGPPGAGKTALAMSITANALCDGGKVIWIGTTSLTFKTVADRLDTTSPLPKLRLKSMLMQSLDTTKSSDTPQQLIDNLIYFRAQSLPHLLALLLHPPQGFPPENTKLLVVDSVSGPFPSYFLSPSELKSRLAQAKITDKSQVHWLMNRKWNVTSELANQLMKLAASRQLAVLVINQTHTKIKGLPRATLSPLLAGGAWENSMHTRIVLYRDFPAVDDEESEVASRGVRYAEVLKREGKALTVRSDENIVPFTIDSGSLRGTDTAQPSRAVPQQPVEETFRAGGRKRKVDEIADSQDEEGSDDDFGWVDGDDAGLVEGPADDS</sequence>
<evidence type="ECO:0000313" key="9">
    <source>
        <dbReference type="EMBL" id="KAF7136945.1"/>
    </source>
</evidence>
<dbReference type="Proteomes" id="UP000630445">
    <property type="component" value="Unassembled WGS sequence"/>
</dbReference>
<evidence type="ECO:0000256" key="3">
    <source>
        <dbReference type="ARBA" id="ARBA00022763"/>
    </source>
</evidence>
<dbReference type="Proteomes" id="UP000662466">
    <property type="component" value="Unassembled WGS sequence"/>
</dbReference>
<protein>
    <recommendedName>
        <fullName evidence="8">RecA family profile 1 domain-containing protein</fullName>
    </recommendedName>
</protein>
<name>A0A8H6UIR9_9EURO</name>
<dbReference type="InterPro" id="IPR020588">
    <property type="entry name" value="RecA_ATP-bd"/>
</dbReference>
<keyword evidence="6" id="KW-0539">Nucleus</keyword>
<feature type="region of interest" description="Disordered" evidence="7">
    <location>
        <begin position="47"/>
        <end position="66"/>
    </location>
</feature>
<comment type="caution">
    <text evidence="9">The sequence shown here is derived from an EMBL/GenBank/DDBJ whole genome shotgun (WGS) entry which is preliminary data.</text>
</comment>
<dbReference type="PANTHER" id="PTHR46239:SF1">
    <property type="entry name" value="DNA REPAIR PROTEIN RAD51 HOMOLOG 3"/>
    <property type="match status" value="1"/>
</dbReference>
<feature type="compositionally biased region" description="Acidic residues" evidence="7">
    <location>
        <begin position="368"/>
        <end position="399"/>
    </location>
</feature>
<keyword evidence="2" id="KW-0547">Nucleotide-binding</keyword>
<gene>
    <name evidence="9" type="ORF">CNMCM5793_006649</name>
    <name evidence="10" type="ORF">CNMCM6106_007502</name>
</gene>
<dbReference type="GO" id="GO:0005657">
    <property type="term" value="C:replication fork"/>
    <property type="evidence" value="ECO:0007669"/>
    <property type="project" value="TreeGrafter"/>
</dbReference>
<evidence type="ECO:0000256" key="2">
    <source>
        <dbReference type="ARBA" id="ARBA00022741"/>
    </source>
</evidence>
<comment type="subcellular location">
    <subcellularLocation>
        <location evidence="1">Nucleus</location>
    </subcellularLocation>
</comment>
<dbReference type="GO" id="GO:0008821">
    <property type="term" value="F:crossover junction DNA endonuclease activity"/>
    <property type="evidence" value="ECO:0007669"/>
    <property type="project" value="TreeGrafter"/>
</dbReference>
<dbReference type="CDD" id="cd01393">
    <property type="entry name" value="RecA-like"/>
    <property type="match status" value="1"/>
</dbReference>
<dbReference type="PROSITE" id="PS50162">
    <property type="entry name" value="RECA_2"/>
    <property type="match status" value="1"/>
</dbReference>
<evidence type="ECO:0000256" key="7">
    <source>
        <dbReference type="SAM" id="MobiDB-lite"/>
    </source>
</evidence>
<evidence type="ECO:0000256" key="6">
    <source>
        <dbReference type="ARBA" id="ARBA00023242"/>
    </source>
</evidence>
<dbReference type="SUPFAM" id="SSF52540">
    <property type="entry name" value="P-loop containing nucleoside triphosphate hydrolases"/>
    <property type="match status" value="1"/>
</dbReference>
<reference evidence="9" key="1">
    <citation type="submission" date="2020-06" db="EMBL/GenBank/DDBJ databases">
        <title>Draft genome sequences of strains closely related to Aspergillus parafelis and Aspergillus hiratsukae.</title>
        <authorList>
            <person name="Dos Santos R.A.C."/>
            <person name="Rivero-Menendez O."/>
            <person name="Steenwyk J.L."/>
            <person name="Mead M.E."/>
            <person name="Goldman G.H."/>
            <person name="Alastruey-Izquierdo A."/>
            <person name="Rokas A."/>
        </authorList>
    </citation>
    <scope>NUCLEOTIDE SEQUENCE</scope>
    <source>
        <strain evidence="9">CNM-CM5793</strain>
        <strain evidence="10">CNM-CM6106</strain>
    </source>
</reference>
<evidence type="ECO:0000313" key="11">
    <source>
        <dbReference type="Proteomes" id="UP000630445"/>
    </source>
</evidence>
<dbReference type="AlphaFoldDB" id="A0A8H6UIR9"/>
<dbReference type="EMBL" id="JACBAD010001680">
    <property type="protein sequence ID" value="KAF7136945.1"/>
    <property type="molecule type" value="Genomic_DNA"/>
</dbReference>
<feature type="domain" description="RecA family profile 1" evidence="8">
    <location>
        <begin position="34"/>
        <end position="254"/>
    </location>
</feature>
<dbReference type="GO" id="GO:0140664">
    <property type="term" value="F:ATP-dependent DNA damage sensor activity"/>
    <property type="evidence" value="ECO:0007669"/>
    <property type="project" value="InterPro"/>
</dbReference>
<evidence type="ECO:0000256" key="1">
    <source>
        <dbReference type="ARBA" id="ARBA00004123"/>
    </source>
</evidence>
<feature type="compositionally biased region" description="Low complexity" evidence="7">
    <location>
        <begin position="49"/>
        <end position="63"/>
    </location>
</feature>
<evidence type="ECO:0000256" key="5">
    <source>
        <dbReference type="ARBA" id="ARBA00023204"/>
    </source>
</evidence>